<dbReference type="RefSeq" id="WP_012691215.1">
    <property type="nucleotide sequence ID" value="NC_012522.1"/>
</dbReference>
<dbReference type="InterPro" id="IPR002711">
    <property type="entry name" value="HNH"/>
</dbReference>
<dbReference type="GO" id="GO:0004519">
    <property type="term" value="F:endonuclease activity"/>
    <property type="evidence" value="ECO:0007669"/>
    <property type="project" value="InterPro"/>
</dbReference>
<proteinExistence type="predicted"/>
<dbReference type="AlphaFoldDB" id="C1B9C5"/>
<organism evidence="3 4">
    <name type="scientific">Rhodococcus opacus (strain B4)</name>
    <dbReference type="NCBI Taxonomy" id="632772"/>
    <lineage>
        <taxon>Bacteria</taxon>
        <taxon>Bacillati</taxon>
        <taxon>Actinomycetota</taxon>
        <taxon>Actinomycetes</taxon>
        <taxon>Mycobacteriales</taxon>
        <taxon>Nocardiaceae</taxon>
        <taxon>Rhodococcus</taxon>
    </lineage>
</organism>
<dbReference type="KEGG" id="rop:ROP_40310"/>
<sequence length="101" mass="11545">MPPRGRGREGRPYRRARERVRRTSNICWICGDIIDPDVAWPDPKSFSVDHVEPVSRLEANDPKLLDPTNLRPAHLGCNSRRGNGTNAHALPKVRHSRNWFA</sequence>
<gene>
    <name evidence="3" type="ordered locus">ROP_40310</name>
</gene>
<dbReference type="GO" id="GO:0008270">
    <property type="term" value="F:zinc ion binding"/>
    <property type="evidence" value="ECO:0007669"/>
    <property type="project" value="InterPro"/>
</dbReference>
<feature type="region of interest" description="Disordered" evidence="1">
    <location>
        <begin position="75"/>
        <end position="101"/>
    </location>
</feature>
<dbReference type="Proteomes" id="UP000002212">
    <property type="component" value="Chromosome"/>
</dbReference>
<dbReference type="Gene3D" id="1.10.30.50">
    <property type="match status" value="1"/>
</dbReference>
<evidence type="ECO:0000313" key="3">
    <source>
        <dbReference type="EMBL" id="BAH52278.1"/>
    </source>
</evidence>
<protein>
    <recommendedName>
        <fullName evidence="2">HNH domain-containing protein</fullName>
    </recommendedName>
</protein>
<feature type="compositionally biased region" description="Basic residues" evidence="1">
    <location>
        <begin position="91"/>
        <end position="101"/>
    </location>
</feature>
<reference evidence="3 4" key="1">
    <citation type="submission" date="2009-03" db="EMBL/GenBank/DDBJ databases">
        <title>Comparison of the complete genome sequences of Rhodococcus erythropolis PR4 and Rhodococcus opacus B4.</title>
        <authorList>
            <person name="Takarada H."/>
            <person name="Sekine M."/>
            <person name="Hosoyama A."/>
            <person name="Yamada R."/>
            <person name="Fujisawa T."/>
            <person name="Omata S."/>
            <person name="Shimizu A."/>
            <person name="Tsukatani N."/>
            <person name="Tanikawa S."/>
            <person name="Fujita N."/>
            <person name="Harayama S."/>
        </authorList>
    </citation>
    <scope>NUCLEOTIDE SEQUENCE [LARGE SCALE GENOMIC DNA]</scope>
    <source>
        <strain evidence="3 4">B4</strain>
    </source>
</reference>
<dbReference type="STRING" id="632772.ROP_40310"/>
<dbReference type="HOGENOM" id="CLU_167388_0_0_11"/>
<evidence type="ECO:0000256" key="1">
    <source>
        <dbReference type="SAM" id="MobiDB-lite"/>
    </source>
</evidence>
<dbReference type="Pfam" id="PF01844">
    <property type="entry name" value="HNH"/>
    <property type="match status" value="1"/>
</dbReference>
<dbReference type="OrthoDB" id="2084290at2"/>
<dbReference type="EMBL" id="AP011115">
    <property type="protein sequence ID" value="BAH52278.1"/>
    <property type="molecule type" value="Genomic_DNA"/>
</dbReference>
<feature type="domain" description="HNH" evidence="2">
    <location>
        <begin position="37"/>
        <end position="83"/>
    </location>
</feature>
<evidence type="ECO:0000313" key="4">
    <source>
        <dbReference type="Proteomes" id="UP000002212"/>
    </source>
</evidence>
<dbReference type="GO" id="GO:0003676">
    <property type="term" value="F:nucleic acid binding"/>
    <property type="evidence" value="ECO:0007669"/>
    <property type="project" value="InterPro"/>
</dbReference>
<name>C1B9C5_RHOOB</name>
<evidence type="ECO:0000259" key="2">
    <source>
        <dbReference type="Pfam" id="PF01844"/>
    </source>
</evidence>
<accession>C1B9C5</accession>